<dbReference type="SMART" id="SM00354">
    <property type="entry name" value="HTH_LACI"/>
    <property type="match status" value="1"/>
</dbReference>
<dbReference type="Gene3D" id="3.40.50.2300">
    <property type="match status" value="2"/>
</dbReference>
<evidence type="ECO:0000313" key="6">
    <source>
        <dbReference type="Proteomes" id="UP000002218"/>
    </source>
</evidence>
<evidence type="ECO:0000313" key="5">
    <source>
        <dbReference type="EMBL" id="ACV78081.1"/>
    </source>
</evidence>
<dbReference type="EMBL" id="CP001737">
    <property type="protein sequence ID" value="ACV78081.1"/>
    <property type="molecule type" value="Genomic_DNA"/>
</dbReference>
<dbReference type="InterPro" id="IPR046335">
    <property type="entry name" value="LacI/GalR-like_sensor"/>
</dbReference>
<dbReference type="RefSeq" id="WP_015746984.1">
    <property type="nucleotide sequence ID" value="NC_013235.1"/>
</dbReference>
<dbReference type="GO" id="GO:0003700">
    <property type="term" value="F:DNA-binding transcription factor activity"/>
    <property type="evidence" value="ECO:0007669"/>
    <property type="project" value="TreeGrafter"/>
</dbReference>
<dbReference type="Proteomes" id="UP000002218">
    <property type="component" value="Chromosome"/>
</dbReference>
<keyword evidence="1" id="KW-0805">Transcription regulation</keyword>
<organism evidence="5 6">
    <name type="scientific">Nakamurella multipartita (strain ATCC 700099 / DSM 44233 / CIP 104796 / JCM 9543 / NBRC 105858 / Y-104)</name>
    <name type="common">Microsphaera multipartita</name>
    <dbReference type="NCBI Taxonomy" id="479431"/>
    <lineage>
        <taxon>Bacteria</taxon>
        <taxon>Bacillati</taxon>
        <taxon>Actinomycetota</taxon>
        <taxon>Actinomycetes</taxon>
        <taxon>Nakamurellales</taxon>
        <taxon>Nakamurellaceae</taxon>
        <taxon>Nakamurella</taxon>
    </lineage>
</organism>
<dbReference type="CDD" id="cd06267">
    <property type="entry name" value="PBP1_LacI_sugar_binding-like"/>
    <property type="match status" value="1"/>
</dbReference>
<sequence length="341" mass="36520">MAERLRRPTMNDVARAAGVSLKSVSRVINDEVGASPETRERVLAAANRLGYRRNDAAHALRRFDGRSASVGLVLEDVSNPFAAVLNRSVERVAGQEGSLVLAVSTNADPDREEYLIHRLLARAVDGLVIMSCRRDHAFLAPEVERGLPVVFVDRPPRRLAGPTVRVANGKGARDATCHLIERGHRRIAFLGDRLGLYTAEERQRGWSRALREAGLAADPELVWRGQADPQQAELAMAAMLDLPDPPTAVFAAQNLLTVGVVAALRHRGAGQRIAVVGFDDLDLAAVVDPPLTVVAQDPEAIGRIAAEAVFAGLAGTPMTKDVVLPVRLVARGSGEIPGPLA</sequence>
<dbReference type="Pfam" id="PF00356">
    <property type="entry name" value="LacI"/>
    <property type="match status" value="1"/>
</dbReference>
<dbReference type="OrthoDB" id="59108at2"/>
<evidence type="ECO:0000256" key="3">
    <source>
        <dbReference type="ARBA" id="ARBA00023163"/>
    </source>
</evidence>
<dbReference type="SUPFAM" id="SSF53822">
    <property type="entry name" value="Periplasmic binding protein-like I"/>
    <property type="match status" value="1"/>
</dbReference>
<dbReference type="CDD" id="cd01392">
    <property type="entry name" value="HTH_LacI"/>
    <property type="match status" value="1"/>
</dbReference>
<feature type="domain" description="HTH lacI-type" evidence="4">
    <location>
        <begin position="8"/>
        <end position="62"/>
    </location>
</feature>
<proteinExistence type="predicted"/>
<evidence type="ECO:0000256" key="2">
    <source>
        <dbReference type="ARBA" id="ARBA00023125"/>
    </source>
</evidence>
<protein>
    <submittedName>
        <fullName evidence="5">Transcriptional regulator, LacI family</fullName>
    </submittedName>
</protein>
<dbReference type="PANTHER" id="PTHR30146:SF109">
    <property type="entry name" value="HTH-TYPE TRANSCRIPTIONAL REGULATOR GALS"/>
    <property type="match status" value="1"/>
</dbReference>
<dbReference type="eggNOG" id="COG1609">
    <property type="taxonomic scope" value="Bacteria"/>
</dbReference>
<dbReference type="KEGG" id="nml:Namu_1691"/>
<dbReference type="InterPro" id="IPR010982">
    <property type="entry name" value="Lambda_DNA-bd_dom_sf"/>
</dbReference>
<dbReference type="PROSITE" id="PS50932">
    <property type="entry name" value="HTH_LACI_2"/>
    <property type="match status" value="1"/>
</dbReference>
<dbReference type="HOGENOM" id="CLU_037628_6_0_11"/>
<dbReference type="Pfam" id="PF13377">
    <property type="entry name" value="Peripla_BP_3"/>
    <property type="match status" value="1"/>
</dbReference>
<dbReference type="PRINTS" id="PR00036">
    <property type="entry name" value="HTHLACI"/>
</dbReference>
<dbReference type="AlphaFoldDB" id="C8XFX0"/>
<dbReference type="InterPro" id="IPR028082">
    <property type="entry name" value="Peripla_BP_I"/>
</dbReference>
<keyword evidence="3" id="KW-0804">Transcription</keyword>
<keyword evidence="6" id="KW-1185">Reference proteome</keyword>
<dbReference type="InterPro" id="IPR000843">
    <property type="entry name" value="HTH_LacI"/>
</dbReference>
<dbReference type="STRING" id="479431.Namu_1691"/>
<gene>
    <name evidence="5" type="ordered locus">Namu_1691</name>
</gene>
<dbReference type="PANTHER" id="PTHR30146">
    <property type="entry name" value="LACI-RELATED TRANSCRIPTIONAL REPRESSOR"/>
    <property type="match status" value="1"/>
</dbReference>
<dbReference type="PROSITE" id="PS00356">
    <property type="entry name" value="HTH_LACI_1"/>
    <property type="match status" value="1"/>
</dbReference>
<keyword evidence="2" id="KW-0238">DNA-binding</keyword>
<reference evidence="6" key="1">
    <citation type="submission" date="2009-09" db="EMBL/GenBank/DDBJ databases">
        <title>The complete genome of Nakamurella multipartita DSM 44233.</title>
        <authorList>
            <consortium name="US DOE Joint Genome Institute (JGI-PGF)"/>
            <person name="Lucas S."/>
            <person name="Copeland A."/>
            <person name="Lapidus A."/>
            <person name="Glavina del Rio T."/>
            <person name="Dalin E."/>
            <person name="Tice H."/>
            <person name="Bruce D."/>
            <person name="Goodwin L."/>
            <person name="Pitluck S."/>
            <person name="Kyrpides N."/>
            <person name="Mavromatis K."/>
            <person name="Ivanova N."/>
            <person name="Ovchinnikova G."/>
            <person name="Sims D."/>
            <person name="Meincke L."/>
            <person name="Brettin T."/>
            <person name="Detter J.C."/>
            <person name="Han C."/>
            <person name="Larimer F."/>
            <person name="Land M."/>
            <person name="Hauser L."/>
            <person name="Markowitz V."/>
            <person name="Cheng J.-F."/>
            <person name="Hugenholtz P."/>
            <person name="Woyke T."/>
            <person name="Wu D."/>
            <person name="Klenk H.-P."/>
            <person name="Eisen J.A."/>
        </authorList>
    </citation>
    <scope>NUCLEOTIDE SEQUENCE [LARGE SCALE GENOMIC DNA]</scope>
    <source>
        <strain evidence="6">ATCC 700099 / DSM 44233 / CIP 104796 / JCM 9543 / NBRC 105858 / Y-104</strain>
    </source>
</reference>
<evidence type="ECO:0000256" key="1">
    <source>
        <dbReference type="ARBA" id="ARBA00023015"/>
    </source>
</evidence>
<dbReference type="SUPFAM" id="SSF47413">
    <property type="entry name" value="lambda repressor-like DNA-binding domains"/>
    <property type="match status" value="1"/>
</dbReference>
<evidence type="ECO:0000259" key="4">
    <source>
        <dbReference type="PROSITE" id="PS50932"/>
    </source>
</evidence>
<dbReference type="InParanoid" id="C8XFX0"/>
<accession>C8XFX0</accession>
<reference evidence="5 6" key="2">
    <citation type="journal article" date="2010" name="Stand. Genomic Sci.">
        <title>Complete genome sequence of Nakamurella multipartita type strain (Y-104).</title>
        <authorList>
            <person name="Tice H."/>
            <person name="Mayilraj S."/>
            <person name="Sims D."/>
            <person name="Lapidus A."/>
            <person name="Nolan M."/>
            <person name="Lucas S."/>
            <person name="Glavina Del Rio T."/>
            <person name="Copeland A."/>
            <person name="Cheng J.F."/>
            <person name="Meincke L."/>
            <person name="Bruce D."/>
            <person name="Goodwin L."/>
            <person name="Pitluck S."/>
            <person name="Ivanova N."/>
            <person name="Mavromatis K."/>
            <person name="Ovchinnikova G."/>
            <person name="Pati A."/>
            <person name="Chen A."/>
            <person name="Palaniappan K."/>
            <person name="Land M."/>
            <person name="Hauser L."/>
            <person name="Chang Y.J."/>
            <person name="Jeffries C.D."/>
            <person name="Detter J.C."/>
            <person name="Brettin T."/>
            <person name="Rohde M."/>
            <person name="Goker M."/>
            <person name="Bristow J."/>
            <person name="Eisen J.A."/>
            <person name="Markowitz V."/>
            <person name="Hugenholtz P."/>
            <person name="Kyrpides N.C."/>
            <person name="Klenk H.P."/>
            <person name="Chen F."/>
        </authorList>
    </citation>
    <scope>NUCLEOTIDE SEQUENCE [LARGE SCALE GENOMIC DNA]</scope>
    <source>
        <strain evidence="6">ATCC 700099 / DSM 44233 / CIP 104796 / JCM 9543 / NBRC 105858 / Y-104</strain>
    </source>
</reference>
<name>C8XFX0_NAKMY</name>
<dbReference type="GO" id="GO:0000976">
    <property type="term" value="F:transcription cis-regulatory region binding"/>
    <property type="evidence" value="ECO:0007669"/>
    <property type="project" value="TreeGrafter"/>
</dbReference>
<dbReference type="Gene3D" id="1.10.260.40">
    <property type="entry name" value="lambda repressor-like DNA-binding domains"/>
    <property type="match status" value="1"/>
</dbReference>